<evidence type="ECO:0000313" key="2">
    <source>
        <dbReference type="Proteomes" id="UP001163835"/>
    </source>
</evidence>
<reference evidence="1" key="1">
    <citation type="submission" date="2022-09" db="EMBL/GenBank/DDBJ databases">
        <title>A Global Phylogenomic Analysis of the Shiitake Genus Lentinula.</title>
        <authorList>
            <consortium name="DOE Joint Genome Institute"/>
            <person name="Sierra-Patev S."/>
            <person name="Min B."/>
            <person name="Naranjo-Ortiz M."/>
            <person name="Looney B."/>
            <person name="Konkel Z."/>
            <person name="Slot J.C."/>
            <person name="Sakamoto Y."/>
            <person name="Steenwyk J.L."/>
            <person name="Rokas A."/>
            <person name="Carro J."/>
            <person name="Camarero S."/>
            <person name="Ferreira P."/>
            <person name="Molpeceres G."/>
            <person name="Ruiz-Duenas F.J."/>
            <person name="Serrano A."/>
            <person name="Henrissat B."/>
            <person name="Drula E."/>
            <person name="Hughes K.W."/>
            <person name="Mata J.L."/>
            <person name="Ishikawa N.K."/>
            <person name="Vargas-Isla R."/>
            <person name="Ushijima S."/>
            <person name="Smith C.A."/>
            <person name="Ahrendt S."/>
            <person name="Andreopoulos W."/>
            <person name="He G."/>
            <person name="Labutti K."/>
            <person name="Lipzen A."/>
            <person name="Ng V."/>
            <person name="Riley R."/>
            <person name="Sandor L."/>
            <person name="Barry K."/>
            <person name="Martinez A.T."/>
            <person name="Xiao Y."/>
            <person name="Gibbons J.G."/>
            <person name="Terashima K."/>
            <person name="Grigoriev I.V."/>
            <person name="Hibbett D.S."/>
        </authorList>
    </citation>
    <scope>NUCLEOTIDE SEQUENCE</scope>
    <source>
        <strain evidence="1">TMI1499</strain>
    </source>
</reference>
<organism evidence="1 2">
    <name type="scientific">Lentinula aff. lateritia</name>
    <dbReference type="NCBI Taxonomy" id="2804960"/>
    <lineage>
        <taxon>Eukaryota</taxon>
        <taxon>Fungi</taxon>
        <taxon>Dikarya</taxon>
        <taxon>Basidiomycota</taxon>
        <taxon>Agaricomycotina</taxon>
        <taxon>Agaricomycetes</taxon>
        <taxon>Agaricomycetidae</taxon>
        <taxon>Agaricales</taxon>
        <taxon>Marasmiineae</taxon>
        <taxon>Omphalotaceae</taxon>
        <taxon>Lentinula</taxon>
    </lineage>
</organism>
<comment type="caution">
    <text evidence="1">The sequence shown here is derived from an EMBL/GenBank/DDBJ whole genome shotgun (WGS) entry which is preliminary data.</text>
</comment>
<evidence type="ECO:0000313" key="1">
    <source>
        <dbReference type="EMBL" id="KAJ3805177.1"/>
    </source>
</evidence>
<accession>A0ACC1TKP2</accession>
<dbReference type="EMBL" id="MU795663">
    <property type="protein sequence ID" value="KAJ3805177.1"/>
    <property type="molecule type" value="Genomic_DNA"/>
</dbReference>
<sequence length="256" mass="28950">MEPDTITDSETGSPTPSGWWRKQTYDYCSYYLDGDGIIQKIYHNPDVEESRTRGRAKTPPPQKGALKKTEILGSSRDADRGSTPVSFEPQARPPKYFLRGNPRTSDVRNDSFGPTKLETNRFRSHDSEGETAWHYSQSPNDLDAPPPETATPRMLGTIYVHKDTRDGGYQLWVWCNHKGRERELGWRPVDLENEQFAHPKFATRSLKLTSAGKPSWVLNSTLTTYRTRSTRRSRSRPATGSTLGFTPEPESVSAAK</sequence>
<keyword evidence="2" id="KW-1185">Reference proteome</keyword>
<dbReference type="Proteomes" id="UP001163835">
    <property type="component" value="Unassembled WGS sequence"/>
</dbReference>
<proteinExistence type="predicted"/>
<gene>
    <name evidence="1" type="ORF">F5876DRAFT_70021</name>
</gene>
<name>A0ACC1TKP2_9AGAR</name>
<protein>
    <submittedName>
        <fullName evidence="1">Uncharacterized protein</fullName>
    </submittedName>
</protein>